<reference evidence="1 2" key="1">
    <citation type="submission" date="2018-06" db="EMBL/GenBank/DDBJ databases">
        <title>Extensive metabolic versatility and redundancy in microbially diverse, dynamic hydrothermal sediments.</title>
        <authorList>
            <person name="Dombrowski N."/>
            <person name="Teske A."/>
            <person name="Baker B.J."/>
        </authorList>
    </citation>
    <scope>NUCLEOTIDE SEQUENCE [LARGE SCALE GENOMIC DNA]</scope>
    <source>
        <strain evidence="1">B20_G2</strain>
    </source>
</reference>
<dbReference type="EMBL" id="QMRA01000117">
    <property type="protein sequence ID" value="RLE52462.1"/>
    <property type="molecule type" value="Genomic_DNA"/>
</dbReference>
<protein>
    <recommendedName>
        <fullName evidence="3">DUF1508 domain-containing protein</fullName>
    </recommendedName>
</protein>
<dbReference type="Proteomes" id="UP000269499">
    <property type="component" value="Unassembled WGS sequence"/>
</dbReference>
<evidence type="ECO:0000313" key="2">
    <source>
        <dbReference type="Proteomes" id="UP000269499"/>
    </source>
</evidence>
<comment type="caution">
    <text evidence="1">The sequence shown here is derived from an EMBL/GenBank/DDBJ whole genome shotgun (WGS) entry which is preliminary data.</text>
</comment>
<name>A0A497EZJ6_9CREN</name>
<dbReference type="AlphaFoldDB" id="A0A497EZJ6"/>
<evidence type="ECO:0008006" key="3">
    <source>
        <dbReference type="Google" id="ProtNLM"/>
    </source>
</evidence>
<accession>A0A497EZJ6</accession>
<evidence type="ECO:0000313" key="1">
    <source>
        <dbReference type="EMBL" id="RLE52462.1"/>
    </source>
</evidence>
<sequence length="73" mass="8413">MWIAKGNERLVNFSNVAEVRLCCIEGKWSIVWREIATGEWHTFRQGLTKEQAENIVAIIKQELTNGGEYVFEA</sequence>
<proteinExistence type="predicted"/>
<organism evidence="1 2">
    <name type="scientific">Thermoproteota archaeon</name>
    <dbReference type="NCBI Taxonomy" id="2056631"/>
    <lineage>
        <taxon>Archaea</taxon>
        <taxon>Thermoproteota</taxon>
    </lineage>
</organism>
<gene>
    <name evidence="1" type="ORF">DRJ26_04725</name>
</gene>